<keyword evidence="10" id="KW-0325">Glycoprotein</keyword>
<accession>A0A4U1F8R9</accession>
<dbReference type="InterPro" id="IPR017452">
    <property type="entry name" value="GPCR_Rhodpsn_7TM"/>
</dbReference>
<dbReference type="InterPro" id="IPR013313">
    <property type="entry name" value="GPR40_recept_FA"/>
</dbReference>
<feature type="domain" description="G-protein coupled receptors family 1 profile" evidence="16">
    <location>
        <begin position="420"/>
        <end position="529"/>
    </location>
</feature>
<dbReference type="PRINTS" id="PR01904">
    <property type="entry name" value="GPR40FAMILY"/>
</dbReference>
<feature type="transmembrane region" description="Helical" evidence="15">
    <location>
        <begin position="260"/>
        <end position="281"/>
    </location>
</feature>
<evidence type="ECO:0000256" key="7">
    <source>
        <dbReference type="ARBA" id="ARBA00023136"/>
    </source>
</evidence>
<feature type="transmembrane region" description="Helical" evidence="15">
    <location>
        <begin position="222"/>
        <end position="240"/>
    </location>
</feature>
<evidence type="ECO:0000256" key="4">
    <source>
        <dbReference type="ARBA" id="ARBA00022692"/>
    </source>
</evidence>
<dbReference type="InterPro" id="IPR013312">
    <property type="entry name" value="GPR40-rel_orph"/>
</dbReference>
<feature type="transmembrane region" description="Helical" evidence="15">
    <location>
        <begin position="42"/>
        <end position="61"/>
    </location>
</feature>
<evidence type="ECO:0000256" key="9">
    <source>
        <dbReference type="ARBA" id="ARBA00023170"/>
    </source>
</evidence>
<evidence type="ECO:0000256" key="5">
    <source>
        <dbReference type="ARBA" id="ARBA00022989"/>
    </source>
</evidence>
<evidence type="ECO:0000256" key="2">
    <source>
        <dbReference type="ARBA" id="ARBA00021527"/>
    </source>
</evidence>
<feature type="transmembrane region" description="Helical" evidence="15">
    <location>
        <begin position="81"/>
        <end position="102"/>
    </location>
</feature>
<dbReference type="Proteomes" id="UP000308365">
    <property type="component" value="Unassembled WGS sequence"/>
</dbReference>
<evidence type="ECO:0000256" key="10">
    <source>
        <dbReference type="ARBA" id="ARBA00023180"/>
    </source>
</evidence>
<keyword evidence="5 15" id="KW-1133">Transmembrane helix</keyword>
<keyword evidence="3" id="KW-1003">Cell membrane</keyword>
<dbReference type="GO" id="GO:0070542">
    <property type="term" value="P:response to fatty acid"/>
    <property type="evidence" value="ECO:0007669"/>
    <property type="project" value="TreeGrafter"/>
</dbReference>
<comment type="caution">
    <text evidence="17">The sequence shown here is derived from an EMBL/GenBank/DDBJ whole genome shotgun (WGS) entry which is preliminary data.</text>
</comment>
<feature type="transmembrane region" description="Helical" evidence="15">
    <location>
        <begin position="6"/>
        <end position="30"/>
    </location>
</feature>
<keyword evidence="4 15" id="KW-0812">Transmembrane</keyword>
<sequence length="615" mass="65858">MHLPPQLSFALYMAAFALGFPLNALAIAGAVSHARLRLTPSLVYALHLGCSDLLLATSLPLKAVEALAGGAWPLPASLCPAFALVHFAPLYAGAGFLAALSVGRYLGAAFPLGYQAGRRPRYSWGVCVAIWALVLCHLGLVFGLEAPGGWLDNTTSSLGISTPVNGSPVCLEAWDPASAGPARLSLSLLLFFLPLVITAFCYVGCLRALARSGLSHRRKLKAAWVAGGALLTLLLCLGPYNASNVAGFLHPSIGGCWRKLGLITGAWSVVLNPLVTGYLGGGTGRGTTRGRGREQESQTASPGAWRGLLQRNCRAVLPGGHPRSHLWEELSLAEDGIPGGERMEAWSWVTGGRFLSVLPDNSSPDLFWRSQRVAEWQRTWVLKAAVAMTTNTRSDRSFFLGNHRLHCSMYLFTFLTGLPLKLEALVILVDKLQPCPAAVHVLLLNLTLSAPHPGALPAIPRASGTRWPLPFIFCPFSRFLFFTTIYLPSLFLAAVSDERFLSVAYPVRYQTRPRPGQAGLVSGACWLLATAHCSVVYVTEFSGRSSPTQGINGTCYLEFWKDQLAGPATWNSGRISWWDTLPGNPEGSAGLSSACPAGDGCGPFWGAPAHHQLLL</sequence>
<evidence type="ECO:0000256" key="15">
    <source>
        <dbReference type="SAM" id="Phobius"/>
    </source>
</evidence>
<organism evidence="17 18">
    <name type="scientific">Monodon monoceros</name>
    <name type="common">Narwhal</name>
    <name type="synonym">Ceratodon monodon</name>
    <dbReference type="NCBI Taxonomy" id="40151"/>
    <lineage>
        <taxon>Eukaryota</taxon>
        <taxon>Metazoa</taxon>
        <taxon>Chordata</taxon>
        <taxon>Craniata</taxon>
        <taxon>Vertebrata</taxon>
        <taxon>Euteleostomi</taxon>
        <taxon>Mammalia</taxon>
        <taxon>Eutheria</taxon>
        <taxon>Laurasiatheria</taxon>
        <taxon>Artiodactyla</taxon>
        <taxon>Whippomorpha</taxon>
        <taxon>Cetacea</taxon>
        <taxon>Odontoceti</taxon>
        <taxon>Monodontidae</taxon>
        <taxon>Monodon</taxon>
    </lineage>
</organism>
<evidence type="ECO:0000256" key="13">
    <source>
        <dbReference type="ARBA" id="ARBA00045206"/>
    </source>
</evidence>
<feature type="transmembrane region" description="Helical" evidence="15">
    <location>
        <begin position="122"/>
        <end position="144"/>
    </location>
</feature>
<keyword evidence="11" id="KW-0807">Transducer</keyword>
<feature type="domain" description="G-protein coupled receptors family 1 profile" evidence="16">
    <location>
        <begin position="22"/>
        <end position="276"/>
    </location>
</feature>
<evidence type="ECO:0000256" key="1">
    <source>
        <dbReference type="ARBA" id="ARBA00004651"/>
    </source>
</evidence>
<dbReference type="SUPFAM" id="SSF81321">
    <property type="entry name" value="Family A G protein-coupled receptor-like"/>
    <property type="match status" value="2"/>
</dbReference>
<evidence type="ECO:0000313" key="17">
    <source>
        <dbReference type="EMBL" id="TKC45929.1"/>
    </source>
</evidence>
<dbReference type="GO" id="GO:0005886">
    <property type="term" value="C:plasma membrane"/>
    <property type="evidence" value="ECO:0007669"/>
    <property type="project" value="UniProtKB-SubCell"/>
</dbReference>
<keyword evidence="8" id="KW-1015">Disulfide bond</keyword>
<feature type="region of interest" description="Disordered" evidence="14">
    <location>
        <begin position="282"/>
        <end position="303"/>
    </location>
</feature>
<evidence type="ECO:0000256" key="11">
    <source>
        <dbReference type="ARBA" id="ARBA00023224"/>
    </source>
</evidence>
<dbReference type="PANTHER" id="PTHR45822">
    <property type="entry name" value="FREE FATTY ACID RECEPTOR 2-RELATED"/>
    <property type="match status" value="1"/>
</dbReference>
<feature type="transmembrane region" description="Helical" evidence="15">
    <location>
        <begin position="188"/>
        <end position="210"/>
    </location>
</feature>
<proteinExistence type="predicted"/>
<protein>
    <recommendedName>
        <fullName evidence="2">Free fatty acid receptor 1</fullName>
    </recommendedName>
    <alternativeName>
        <fullName evidence="12">G-protein coupled receptor 40</fullName>
    </alternativeName>
</protein>
<dbReference type="PRINTS" id="PR00237">
    <property type="entry name" value="GPCRRHODOPSN"/>
</dbReference>
<keyword evidence="7 15" id="KW-0472">Membrane</keyword>
<feature type="transmembrane region" description="Helical" evidence="15">
    <location>
        <begin position="516"/>
        <end position="538"/>
    </location>
</feature>
<dbReference type="PRINTS" id="PR01905">
    <property type="entry name" value="FATTYACIDR"/>
</dbReference>
<keyword evidence="9" id="KW-0675">Receptor</keyword>
<evidence type="ECO:0000256" key="6">
    <source>
        <dbReference type="ARBA" id="ARBA00023040"/>
    </source>
</evidence>
<dbReference type="GO" id="GO:0045125">
    <property type="term" value="F:bioactive lipid receptor activity"/>
    <property type="evidence" value="ECO:0007669"/>
    <property type="project" value="TreeGrafter"/>
</dbReference>
<dbReference type="InterPro" id="IPR000276">
    <property type="entry name" value="GPCR_Rhodpsn"/>
</dbReference>
<feature type="transmembrane region" description="Helical" evidence="15">
    <location>
        <begin position="476"/>
        <end position="496"/>
    </location>
</feature>
<reference evidence="18" key="1">
    <citation type="journal article" date="2019" name="IScience">
        <title>Narwhal Genome Reveals Long-Term Low Genetic Diversity despite Current Large Abundance Size.</title>
        <authorList>
            <person name="Westbury M.V."/>
            <person name="Petersen B."/>
            <person name="Garde E."/>
            <person name="Heide-Jorgensen M.P."/>
            <person name="Lorenzen E.D."/>
        </authorList>
    </citation>
    <scope>NUCLEOTIDE SEQUENCE [LARGE SCALE GENOMIC DNA]</scope>
</reference>
<evidence type="ECO:0000313" key="18">
    <source>
        <dbReference type="Proteomes" id="UP000308365"/>
    </source>
</evidence>
<keyword evidence="6" id="KW-0297">G-protein coupled receptor</keyword>
<dbReference type="PROSITE" id="PS50262">
    <property type="entry name" value="G_PROTEIN_RECEP_F1_2"/>
    <property type="match status" value="2"/>
</dbReference>
<evidence type="ECO:0000256" key="14">
    <source>
        <dbReference type="SAM" id="MobiDB-lite"/>
    </source>
</evidence>
<dbReference type="PANTHER" id="PTHR45822:SF4">
    <property type="entry name" value="FREE FATTY ACID RECEPTOR 1"/>
    <property type="match status" value="1"/>
</dbReference>
<evidence type="ECO:0000256" key="8">
    <source>
        <dbReference type="ARBA" id="ARBA00023157"/>
    </source>
</evidence>
<comment type="subcellular location">
    <subcellularLocation>
        <location evidence="1">Cell membrane</location>
        <topology evidence="1">Multi-pass membrane protein</topology>
    </subcellularLocation>
</comment>
<evidence type="ECO:0000256" key="12">
    <source>
        <dbReference type="ARBA" id="ARBA00033166"/>
    </source>
</evidence>
<evidence type="ECO:0000256" key="3">
    <source>
        <dbReference type="ARBA" id="ARBA00022475"/>
    </source>
</evidence>
<dbReference type="Pfam" id="PF00001">
    <property type="entry name" value="7tm_1"/>
    <property type="match status" value="2"/>
</dbReference>
<name>A0A4U1F8R9_MONMO</name>
<dbReference type="Gene3D" id="1.20.1070.10">
    <property type="entry name" value="Rhodopsin 7-helix transmembrane proteins"/>
    <property type="match status" value="2"/>
</dbReference>
<dbReference type="GO" id="GO:0032024">
    <property type="term" value="P:positive regulation of insulin secretion"/>
    <property type="evidence" value="ECO:0007669"/>
    <property type="project" value="TreeGrafter"/>
</dbReference>
<dbReference type="GO" id="GO:0007204">
    <property type="term" value="P:positive regulation of cytosolic calcium ion concentration"/>
    <property type="evidence" value="ECO:0007669"/>
    <property type="project" value="TreeGrafter"/>
</dbReference>
<dbReference type="AlphaFoldDB" id="A0A4U1F8R9"/>
<evidence type="ECO:0000259" key="16">
    <source>
        <dbReference type="PROSITE" id="PS50262"/>
    </source>
</evidence>
<dbReference type="EMBL" id="RWIC01000295">
    <property type="protein sequence ID" value="TKC45929.1"/>
    <property type="molecule type" value="Genomic_DNA"/>
</dbReference>
<comment type="function">
    <text evidence="13">G-protein coupled receptor for medium and long chain saturated and unsaturated fatty acids that plays an important role in glucose homeostasis. Fatty acid binding increases glucose-stimulated insulin secretion, and may also enhance the secretion of glucagon-like peptide 1 (GLP-1). May also play a role in bone homeostasis; receptor signaling activates pathways that inhibit osteoclast differentiation. Ligand binding leads to a conformation change that triggers signaling via G-proteins that activate phospholipase C, leading to an increase of the intracellular calcium concentration. Seems to act through a G(q) and G(i)-mediated pathway. Mediates the anti-inflammatory effects of omega-3 polyunsaturated fatty acids (PUFAs) via inhibition of NLRP3 inflammasome activation.</text>
</comment>
<gene>
    <name evidence="17" type="ORF">EI555_005189</name>
</gene>